<keyword evidence="1" id="KW-0732">Signal</keyword>
<comment type="caution">
    <text evidence="2">The sequence shown here is derived from an EMBL/GenBank/DDBJ whole genome shotgun (WGS) entry which is preliminary data.</text>
</comment>
<sequence>MRFIISMTIFAAISAAQTFNIHDLLQTPEEIAAYDDVVSRAAASGGHNEKLSERCCDFLSPCCNLDTCCESRDECYVNYCGLSNPAGGACALGCLTACPASPAC</sequence>
<evidence type="ECO:0000313" key="3">
    <source>
        <dbReference type="Proteomes" id="UP001194746"/>
    </source>
</evidence>
<dbReference type="Proteomes" id="UP001194746">
    <property type="component" value="Unassembled WGS sequence"/>
</dbReference>
<protein>
    <submittedName>
        <fullName evidence="2">Uncharacterized protein</fullName>
    </submittedName>
</protein>
<reference evidence="2" key="1">
    <citation type="journal article" date="2019" name="Beilstein J. Org. Chem.">
        <title>Nanangenines: drimane sesquiterpenoids as the dominant metabolite cohort of a novel Australian fungus, Aspergillus nanangensis.</title>
        <authorList>
            <person name="Lacey H.J."/>
            <person name="Gilchrist C.L.M."/>
            <person name="Crombie A."/>
            <person name="Kalaitzis J.A."/>
            <person name="Vuong D."/>
            <person name="Rutledge P.J."/>
            <person name="Turner P."/>
            <person name="Pitt J.I."/>
            <person name="Lacey E."/>
            <person name="Chooi Y.H."/>
            <person name="Piggott A.M."/>
        </authorList>
    </citation>
    <scope>NUCLEOTIDE SEQUENCE</scope>
    <source>
        <strain evidence="2">MST-FP2251</strain>
    </source>
</reference>
<gene>
    <name evidence="2" type="ORF">FE257_000106</name>
</gene>
<dbReference type="AlphaFoldDB" id="A0AAD4CYT6"/>
<evidence type="ECO:0000313" key="2">
    <source>
        <dbReference type="EMBL" id="KAF9895204.1"/>
    </source>
</evidence>
<keyword evidence="3" id="KW-1185">Reference proteome</keyword>
<organism evidence="2 3">
    <name type="scientific">Aspergillus nanangensis</name>
    <dbReference type="NCBI Taxonomy" id="2582783"/>
    <lineage>
        <taxon>Eukaryota</taxon>
        <taxon>Fungi</taxon>
        <taxon>Dikarya</taxon>
        <taxon>Ascomycota</taxon>
        <taxon>Pezizomycotina</taxon>
        <taxon>Eurotiomycetes</taxon>
        <taxon>Eurotiomycetidae</taxon>
        <taxon>Eurotiales</taxon>
        <taxon>Aspergillaceae</taxon>
        <taxon>Aspergillus</taxon>
        <taxon>Aspergillus subgen. Circumdati</taxon>
    </lineage>
</organism>
<name>A0AAD4CYT6_ASPNN</name>
<accession>A0AAD4CYT6</accession>
<evidence type="ECO:0000256" key="1">
    <source>
        <dbReference type="SAM" id="SignalP"/>
    </source>
</evidence>
<feature type="chain" id="PRO_5042000250" evidence="1">
    <location>
        <begin position="19"/>
        <end position="104"/>
    </location>
</feature>
<reference evidence="2" key="2">
    <citation type="submission" date="2020-02" db="EMBL/GenBank/DDBJ databases">
        <authorList>
            <person name="Gilchrist C.L.M."/>
            <person name="Chooi Y.-H."/>
        </authorList>
    </citation>
    <scope>NUCLEOTIDE SEQUENCE</scope>
    <source>
        <strain evidence="2">MST-FP2251</strain>
    </source>
</reference>
<feature type="signal peptide" evidence="1">
    <location>
        <begin position="1"/>
        <end position="18"/>
    </location>
</feature>
<dbReference type="EMBL" id="VCAU01000001">
    <property type="protein sequence ID" value="KAF9895204.1"/>
    <property type="molecule type" value="Genomic_DNA"/>
</dbReference>
<proteinExistence type="predicted"/>